<dbReference type="GO" id="GO:0006046">
    <property type="term" value="P:N-acetylglucosamine catabolic process"/>
    <property type="evidence" value="ECO:0007669"/>
    <property type="project" value="TreeGrafter"/>
</dbReference>
<dbReference type="GO" id="GO:0008448">
    <property type="term" value="F:N-acetylglucosamine-6-phosphate deacetylase activity"/>
    <property type="evidence" value="ECO:0007669"/>
    <property type="project" value="UniProtKB-EC"/>
</dbReference>
<keyword evidence="4 11" id="KW-0479">Metal-binding</keyword>
<feature type="active site" description="Proton donor/acceptor" evidence="10">
    <location>
        <position position="273"/>
    </location>
</feature>
<dbReference type="CDD" id="cd00854">
    <property type="entry name" value="NagA"/>
    <property type="match status" value="1"/>
</dbReference>
<dbReference type="EC" id="3.5.1.25" evidence="2"/>
<dbReference type="NCBIfam" id="TIGR00221">
    <property type="entry name" value="nagA"/>
    <property type="match status" value="1"/>
</dbReference>
<dbReference type="eggNOG" id="COG1820">
    <property type="taxonomic scope" value="Bacteria"/>
</dbReference>
<gene>
    <name evidence="13" type="ordered locus">Acear_1539</name>
</gene>
<feature type="domain" description="Amidohydrolase-related" evidence="12">
    <location>
        <begin position="53"/>
        <end position="376"/>
    </location>
</feature>
<protein>
    <recommendedName>
        <fullName evidence="3">N-acetylglucosamine-6-phosphate deacetylase</fullName>
        <ecNumber evidence="2">3.5.1.25</ecNumber>
    </recommendedName>
</protein>
<dbReference type="InterPro" id="IPR003764">
    <property type="entry name" value="GlcNAc_6-P_deAcase"/>
</dbReference>
<evidence type="ECO:0000256" key="11">
    <source>
        <dbReference type="PIRSR" id="PIRSR038994-3"/>
    </source>
</evidence>
<keyword evidence="14" id="KW-1185">Reference proteome</keyword>
<dbReference type="FunFam" id="3.20.20.140:FF:000004">
    <property type="entry name" value="N-acetylglucosamine-6-phosphate deacetylase"/>
    <property type="match status" value="1"/>
</dbReference>
<dbReference type="GO" id="GO:0046872">
    <property type="term" value="F:metal ion binding"/>
    <property type="evidence" value="ECO:0007669"/>
    <property type="project" value="UniProtKB-KW"/>
</dbReference>
<dbReference type="PANTHER" id="PTHR11113">
    <property type="entry name" value="N-ACETYLGLUCOSAMINE-6-PHOSPHATE DEACETYLASE"/>
    <property type="match status" value="1"/>
</dbReference>
<evidence type="ECO:0000256" key="4">
    <source>
        <dbReference type="ARBA" id="ARBA00022723"/>
    </source>
</evidence>
<dbReference type="KEGG" id="aar:Acear_1539"/>
<evidence type="ECO:0000256" key="5">
    <source>
        <dbReference type="ARBA" id="ARBA00022801"/>
    </source>
</evidence>
<dbReference type="Gene3D" id="3.20.20.140">
    <property type="entry name" value="Metal-dependent hydrolases"/>
    <property type="match status" value="1"/>
</dbReference>
<evidence type="ECO:0000256" key="1">
    <source>
        <dbReference type="ARBA" id="ARBA00010716"/>
    </source>
</evidence>
<dbReference type="InterPro" id="IPR011059">
    <property type="entry name" value="Metal-dep_hydrolase_composite"/>
</dbReference>
<dbReference type="Proteomes" id="UP000001661">
    <property type="component" value="Chromosome"/>
</dbReference>
<dbReference type="SUPFAM" id="SSF51556">
    <property type="entry name" value="Metallo-dependent hydrolases"/>
    <property type="match status" value="1"/>
</dbReference>
<feature type="binding site" evidence="11">
    <location>
        <position position="128"/>
    </location>
    <ligand>
        <name>Zn(2+)</name>
        <dbReference type="ChEBI" id="CHEBI:29105"/>
    </ligand>
</feature>
<dbReference type="InterPro" id="IPR032466">
    <property type="entry name" value="Metal_Hydrolase"/>
</dbReference>
<dbReference type="Gene3D" id="2.30.40.10">
    <property type="entry name" value="Urease, subunit C, domain 1"/>
    <property type="match status" value="1"/>
</dbReference>
<dbReference type="RefSeq" id="WP_013278490.1">
    <property type="nucleotide sequence ID" value="NC_014378.1"/>
</dbReference>
<dbReference type="SUPFAM" id="SSF51338">
    <property type="entry name" value="Composite domain of metallo-dependent hydrolases"/>
    <property type="match status" value="1"/>
</dbReference>
<dbReference type="OrthoDB" id="9776488at2"/>
<dbReference type="EMBL" id="CP002105">
    <property type="protein sequence ID" value="ADL13045.1"/>
    <property type="molecule type" value="Genomic_DNA"/>
</dbReference>
<evidence type="ECO:0000256" key="9">
    <source>
        <dbReference type="PIRNR" id="PIRNR038994"/>
    </source>
</evidence>
<dbReference type="PANTHER" id="PTHR11113:SF14">
    <property type="entry name" value="N-ACETYLGLUCOSAMINE-6-PHOSPHATE DEACETYLASE"/>
    <property type="match status" value="1"/>
</dbReference>
<dbReference type="PIRSF" id="PIRSF038994">
    <property type="entry name" value="NagA"/>
    <property type="match status" value="1"/>
</dbReference>
<dbReference type="AlphaFoldDB" id="D9QRA4"/>
<comment type="pathway">
    <text evidence="8">Amino-sugar metabolism; N-acetylneuraminate degradation; D-fructose 6-phosphate from N-acetylneuraminate: step 4/5.</text>
</comment>
<evidence type="ECO:0000256" key="7">
    <source>
        <dbReference type="ARBA" id="ARBA00047647"/>
    </source>
</evidence>
<evidence type="ECO:0000256" key="3">
    <source>
        <dbReference type="ARBA" id="ARBA00018029"/>
    </source>
</evidence>
<evidence type="ECO:0000256" key="2">
    <source>
        <dbReference type="ARBA" id="ARBA00011899"/>
    </source>
</evidence>
<keyword evidence="6 9" id="KW-0119">Carbohydrate metabolism</keyword>
<organism evidence="13 14">
    <name type="scientific">Acetohalobium arabaticum (strain ATCC 49924 / DSM 5501 / Z-7288)</name>
    <dbReference type="NCBI Taxonomy" id="574087"/>
    <lineage>
        <taxon>Bacteria</taxon>
        <taxon>Bacillati</taxon>
        <taxon>Bacillota</taxon>
        <taxon>Clostridia</taxon>
        <taxon>Halanaerobiales</taxon>
        <taxon>Halobacteroidaceae</taxon>
        <taxon>Acetohalobium</taxon>
    </lineage>
</organism>
<keyword evidence="5 9" id="KW-0378">Hydrolase</keyword>
<comment type="catalytic activity">
    <reaction evidence="7">
        <text>N-acetyl-D-glucosamine 6-phosphate + H2O = D-glucosamine 6-phosphate + acetate</text>
        <dbReference type="Rhea" id="RHEA:22936"/>
        <dbReference type="ChEBI" id="CHEBI:15377"/>
        <dbReference type="ChEBI" id="CHEBI:30089"/>
        <dbReference type="ChEBI" id="CHEBI:57513"/>
        <dbReference type="ChEBI" id="CHEBI:58725"/>
        <dbReference type="EC" id="3.5.1.25"/>
    </reaction>
</comment>
<reference evidence="13 14" key="1">
    <citation type="journal article" date="2010" name="Stand. Genomic Sci.">
        <title>Complete genome sequence of Acetohalobium arabaticum type strain (Z-7288).</title>
        <authorList>
            <person name="Sikorski J."/>
            <person name="Lapidus A."/>
            <person name="Chertkov O."/>
            <person name="Lucas S."/>
            <person name="Copeland A."/>
            <person name="Glavina Del Rio T."/>
            <person name="Nolan M."/>
            <person name="Tice H."/>
            <person name="Cheng J.F."/>
            <person name="Han C."/>
            <person name="Brambilla E."/>
            <person name="Pitluck S."/>
            <person name="Liolios K."/>
            <person name="Ivanova N."/>
            <person name="Mavromatis K."/>
            <person name="Mikhailova N."/>
            <person name="Pati A."/>
            <person name="Bruce D."/>
            <person name="Detter C."/>
            <person name="Tapia R."/>
            <person name="Goodwin L."/>
            <person name="Chen A."/>
            <person name="Palaniappan K."/>
            <person name="Land M."/>
            <person name="Hauser L."/>
            <person name="Chang Y.J."/>
            <person name="Jeffries C.D."/>
            <person name="Rohde M."/>
            <person name="Goker M."/>
            <person name="Spring S."/>
            <person name="Woyke T."/>
            <person name="Bristow J."/>
            <person name="Eisen J.A."/>
            <person name="Markowitz V."/>
            <person name="Hugenholtz P."/>
            <person name="Kyrpides N.C."/>
            <person name="Klenk H.P."/>
        </authorList>
    </citation>
    <scope>NUCLEOTIDE SEQUENCE [LARGE SCALE GENOMIC DNA]</scope>
    <source>
        <strain evidence="14">ATCC 49924 / DSM 5501 / Z-7288</strain>
    </source>
</reference>
<feature type="binding site" evidence="11">
    <location>
        <position position="194"/>
    </location>
    <ligand>
        <name>Zn(2+)</name>
        <dbReference type="ChEBI" id="CHEBI:29105"/>
    </ligand>
</feature>
<evidence type="ECO:0000259" key="12">
    <source>
        <dbReference type="Pfam" id="PF01979"/>
    </source>
</evidence>
<evidence type="ECO:0000256" key="10">
    <source>
        <dbReference type="PIRSR" id="PIRSR038994-1"/>
    </source>
</evidence>
<dbReference type="InterPro" id="IPR006680">
    <property type="entry name" value="Amidohydro-rel"/>
</dbReference>
<dbReference type="Pfam" id="PF01979">
    <property type="entry name" value="Amidohydro_1"/>
    <property type="match status" value="1"/>
</dbReference>
<dbReference type="STRING" id="574087.Acear_1539"/>
<proteinExistence type="inferred from homology"/>
<name>D9QRA4_ACEAZ</name>
<comment type="similarity">
    <text evidence="1 9">Belongs to the metallo-dependent hydrolases superfamily. NagA family.</text>
</comment>
<evidence type="ECO:0000313" key="13">
    <source>
        <dbReference type="EMBL" id="ADL13045.1"/>
    </source>
</evidence>
<comment type="cofactor">
    <cofactor evidence="11">
        <name>a divalent metal cation</name>
        <dbReference type="ChEBI" id="CHEBI:60240"/>
    </cofactor>
    <text evidence="11">Binds 1 divalent metal cation per subunit.</text>
</comment>
<evidence type="ECO:0000256" key="6">
    <source>
        <dbReference type="ARBA" id="ARBA00023277"/>
    </source>
</evidence>
<feature type="binding site" evidence="11">
    <location>
        <position position="215"/>
    </location>
    <ligand>
        <name>Zn(2+)</name>
        <dbReference type="ChEBI" id="CHEBI:29105"/>
    </ligand>
</feature>
<evidence type="ECO:0000313" key="14">
    <source>
        <dbReference type="Proteomes" id="UP000001661"/>
    </source>
</evidence>
<evidence type="ECO:0000256" key="8">
    <source>
        <dbReference type="ARBA" id="ARBA00060590"/>
    </source>
</evidence>
<sequence length="382" mass="41184">MKCIIKADLIYTPMKSKAQYLVIADSTVLKITDTLAEYDLSNFKLVDYSGCQIIPGLIDTHIHGGAGVEVMEASLASVKRLSHYGFKTGVTSLLPTTLAAPKSLLLDTLEIIKEAQTSCSNIIGAHLEGPFINPKQAGAQKKEFITAPNRGYVDRLLTDYKDLIKIVSLAPEVDGGLEMVDYLEQQGITTSVAHSAASLEVMQQAFSYGLSCATHIFNKMNSLHHRQPGTVGAVLNNDSCSCEVIADGIHIHPEVIGLLLKIKGVDKVILISDSMQAAGMGAGKYNLGNQKVTVDKQGRARLTDGTLAGSTLKLIDAVANVVEFTRLNFSQALKLATVNPAYKLGLERKGRLKADYVADFVVVDEELEVLATYKKGSKVYPG</sequence>
<accession>D9QRA4</accession>
<dbReference type="HOGENOM" id="CLU_032482_2_1_9"/>